<dbReference type="RefSeq" id="WP_206968940.1">
    <property type="nucleotide sequence ID" value="NZ_BAAAJJ010000001.1"/>
</dbReference>
<organism evidence="2 3">
    <name type="scientific">Streptomyces beijiangensis</name>
    <dbReference type="NCBI Taxonomy" id="163361"/>
    <lineage>
        <taxon>Bacteria</taxon>
        <taxon>Bacillati</taxon>
        <taxon>Actinomycetota</taxon>
        <taxon>Actinomycetes</taxon>
        <taxon>Kitasatosporales</taxon>
        <taxon>Streptomycetaceae</taxon>
        <taxon>Streptomyces</taxon>
    </lineage>
</organism>
<dbReference type="GO" id="GO:0016787">
    <property type="term" value="F:hydrolase activity"/>
    <property type="evidence" value="ECO:0007669"/>
    <property type="project" value="UniProtKB-KW"/>
</dbReference>
<dbReference type="AlphaFoldDB" id="A0A939FEW7"/>
<evidence type="ECO:0000256" key="1">
    <source>
        <dbReference type="ARBA" id="ARBA00022801"/>
    </source>
</evidence>
<reference evidence="2" key="1">
    <citation type="submission" date="2021-03" db="EMBL/GenBank/DDBJ databases">
        <title>Streptomyces poriferae sp. nov., a novel marine sponge-derived Actinobacteria species with anti-MRSA activity.</title>
        <authorList>
            <person name="Sandoval-Powers M."/>
            <person name="Kralova S."/>
            <person name="Nguyen G.-S."/>
            <person name="Fawwal D."/>
            <person name="Degnes K."/>
            <person name="Klinkenberg G."/>
            <person name="Sletta H."/>
            <person name="Wentzel A."/>
            <person name="Liles M.R."/>
        </authorList>
    </citation>
    <scope>NUCLEOTIDE SEQUENCE</scope>
    <source>
        <strain evidence="2">DSM 41794</strain>
    </source>
</reference>
<evidence type="ECO:0000313" key="3">
    <source>
        <dbReference type="Proteomes" id="UP000664167"/>
    </source>
</evidence>
<dbReference type="InterPro" id="IPR005754">
    <property type="entry name" value="Sortase"/>
</dbReference>
<accession>A0A939FEW7</accession>
<dbReference type="SUPFAM" id="SSF63817">
    <property type="entry name" value="Sortase"/>
    <property type="match status" value="1"/>
</dbReference>
<dbReference type="Gene3D" id="2.40.260.10">
    <property type="entry name" value="Sortase"/>
    <property type="match status" value="1"/>
</dbReference>
<keyword evidence="3" id="KW-1185">Reference proteome</keyword>
<comment type="caution">
    <text evidence="2">The sequence shown here is derived from an EMBL/GenBank/DDBJ whole genome shotgun (WGS) entry which is preliminary data.</text>
</comment>
<dbReference type="EMBL" id="JAFLRJ010000492">
    <property type="protein sequence ID" value="MBO0517079.1"/>
    <property type="molecule type" value="Genomic_DNA"/>
</dbReference>
<dbReference type="CDD" id="cd05829">
    <property type="entry name" value="Sortase_F"/>
    <property type="match status" value="1"/>
</dbReference>
<sequence length="208" mass="21936">MAEAAMARQGGRVLRVAALAGAAALAAALATGCSSSPPTTTGSTSHSTPVTRTAALTPSVPDHISIPEIKVDADLGTVGLDGHGVMETPPMNRPMQADWFKQGPTPGEKGTSAIVGHMDTAQQPEAVFYNLKKLARNEEIKVHREDGTTAVFKVDAVDTYKKSQFPTDKVYGSTAKPELRLITCGGSLTHDRHWDSNVVVYAHFAGKA</sequence>
<dbReference type="NCBIfam" id="NF033748">
    <property type="entry name" value="class_F_sortase"/>
    <property type="match status" value="1"/>
</dbReference>
<keyword evidence="1" id="KW-0378">Hydrolase</keyword>
<name>A0A939FEW7_9ACTN</name>
<dbReference type="Pfam" id="PF04203">
    <property type="entry name" value="Sortase"/>
    <property type="match status" value="1"/>
</dbReference>
<dbReference type="InterPro" id="IPR042001">
    <property type="entry name" value="Sortase_F"/>
</dbReference>
<protein>
    <submittedName>
        <fullName evidence="2">Class F sortase</fullName>
    </submittedName>
</protein>
<proteinExistence type="predicted"/>
<dbReference type="Proteomes" id="UP000664167">
    <property type="component" value="Unassembled WGS sequence"/>
</dbReference>
<dbReference type="InterPro" id="IPR023365">
    <property type="entry name" value="Sortase_dom-sf"/>
</dbReference>
<gene>
    <name evidence="2" type="ORF">J0695_35750</name>
</gene>
<evidence type="ECO:0000313" key="2">
    <source>
        <dbReference type="EMBL" id="MBO0517079.1"/>
    </source>
</evidence>